<organism evidence="2 3">
    <name type="scientific">Mycena chlorophos</name>
    <name type="common">Agaric fungus</name>
    <name type="synonym">Agaricus chlorophos</name>
    <dbReference type="NCBI Taxonomy" id="658473"/>
    <lineage>
        <taxon>Eukaryota</taxon>
        <taxon>Fungi</taxon>
        <taxon>Dikarya</taxon>
        <taxon>Basidiomycota</taxon>
        <taxon>Agaricomycotina</taxon>
        <taxon>Agaricomycetes</taxon>
        <taxon>Agaricomycetidae</taxon>
        <taxon>Agaricales</taxon>
        <taxon>Marasmiineae</taxon>
        <taxon>Mycenaceae</taxon>
        <taxon>Mycena</taxon>
    </lineage>
</organism>
<evidence type="ECO:0000313" key="3">
    <source>
        <dbReference type="Proteomes" id="UP000815677"/>
    </source>
</evidence>
<name>A0ABQ0LHU1_MYCCL</name>
<feature type="region of interest" description="Disordered" evidence="1">
    <location>
        <begin position="427"/>
        <end position="449"/>
    </location>
</feature>
<sequence>MIITRSSATVLREYPARRPPQNALSSGDATSVLRLRVLGVVSFFAKRIVDEYQRCCPSVPAAAAATARNRLVLHHDGERNSLRLPFRRARLPDKPRKGHKPRRKHQRLPYDQCLGVGALFESEEVVGLEEAMSVAPAKASASAVARSAVARRSRSRTSPTPFFESTLRPNSLQHIRASSSALDLDYGRLCSRRSALPSHNTSAYRHPAGAARPRDVQRCLVGMGMHLSRMGSIRSGPPRLIGTVGRERASHKRPLVPSRHHPGSPKKPRWQSLCKPPTTCNPPPPALFQLHPTSSRAVRRPRSVLLLVGDISDEYSARWRRSETLLVLFAALSVPRHAFASLDSIENVLLLSPVPSGFCPCSGVGDGTASVGTVMSLAVVGGRNPPVDHTFTDGRQNAPNTSRLGSRPFTSQPRFAVIGHFLPQNTKAEHESGPQIRKPATAVRRPTTVCPRPAPDIVELPRRLFAVSERNPGYIPVDIVDVDRVATDRPRFRHWIHVWSAYARRRRRRRRSRRPICGDSGPGIGDSSGSQRNVSRTYALASSV</sequence>
<evidence type="ECO:0000256" key="1">
    <source>
        <dbReference type="SAM" id="MobiDB-lite"/>
    </source>
</evidence>
<feature type="compositionally biased region" description="Basic residues" evidence="1">
    <location>
        <begin position="249"/>
        <end position="269"/>
    </location>
</feature>
<dbReference type="Proteomes" id="UP000815677">
    <property type="component" value="Unassembled WGS sequence"/>
</dbReference>
<protein>
    <submittedName>
        <fullName evidence="2">Uncharacterized protein</fullName>
    </submittedName>
</protein>
<keyword evidence="3" id="KW-1185">Reference proteome</keyword>
<proteinExistence type="predicted"/>
<feature type="region of interest" description="Disordered" evidence="1">
    <location>
        <begin position="509"/>
        <end position="544"/>
    </location>
</feature>
<feature type="compositionally biased region" description="Polar residues" evidence="1">
    <location>
        <begin position="531"/>
        <end position="544"/>
    </location>
</feature>
<gene>
    <name evidence="2" type="ORF">MCHLO_07888</name>
</gene>
<feature type="region of interest" description="Disordered" evidence="1">
    <location>
        <begin position="247"/>
        <end position="273"/>
    </location>
</feature>
<reference evidence="2" key="1">
    <citation type="submission" date="2014-09" db="EMBL/GenBank/DDBJ databases">
        <title>Genome sequence of the luminous mushroom Mycena chlorophos for searching fungal bioluminescence genes.</title>
        <authorList>
            <person name="Tanaka Y."/>
            <person name="Kasuga D."/>
            <person name="Oba Y."/>
            <person name="Hase S."/>
            <person name="Sato K."/>
            <person name="Oba Y."/>
            <person name="Sakakibara Y."/>
        </authorList>
    </citation>
    <scope>NUCLEOTIDE SEQUENCE</scope>
</reference>
<evidence type="ECO:0000313" key="2">
    <source>
        <dbReference type="EMBL" id="GAT50672.1"/>
    </source>
</evidence>
<accession>A0ABQ0LHU1</accession>
<dbReference type="EMBL" id="DF846586">
    <property type="protein sequence ID" value="GAT50672.1"/>
    <property type="molecule type" value="Genomic_DNA"/>
</dbReference>